<reference evidence="4 5" key="1">
    <citation type="submission" date="2023-04" db="EMBL/GenBank/DDBJ databases">
        <title>Draft genome sequence of acteroides sedimenti strain YN3PY1.</title>
        <authorList>
            <person name="Yoshida N."/>
        </authorList>
    </citation>
    <scope>NUCLEOTIDE SEQUENCE [LARGE SCALE GENOMIC DNA]</scope>
    <source>
        <strain evidence="4 5">YN3PY1</strain>
    </source>
</reference>
<gene>
    <name evidence="4" type="ORF">BSYN_23630</name>
</gene>
<keyword evidence="5" id="KW-1185">Reference proteome</keyword>
<evidence type="ECO:0008006" key="6">
    <source>
        <dbReference type="Google" id="ProtNLM"/>
    </source>
</evidence>
<protein>
    <recommendedName>
        <fullName evidence="6">T9SS C-terminal target domain-containing protein</fullName>
    </recommendedName>
</protein>
<name>A0ABM8IKD5_9BACE</name>
<feature type="domain" description="Phosphodiester glycosidase" evidence="2">
    <location>
        <begin position="217"/>
        <end position="386"/>
    </location>
</feature>
<dbReference type="Gene3D" id="2.60.40.1080">
    <property type="match status" value="1"/>
</dbReference>
<dbReference type="SUPFAM" id="SSF49373">
    <property type="entry name" value="Invasin/intimin cell-adhesion fragments"/>
    <property type="match status" value="1"/>
</dbReference>
<keyword evidence="1" id="KW-0732">Signal</keyword>
<evidence type="ECO:0000313" key="5">
    <source>
        <dbReference type="Proteomes" id="UP001496674"/>
    </source>
</evidence>
<dbReference type="Pfam" id="PF18962">
    <property type="entry name" value="Por_Secre_tail"/>
    <property type="match status" value="1"/>
</dbReference>
<evidence type="ECO:0000256" key="1">
    <source>
        <dbReference type="SAM" id="SignalP"/>
    </source>
</evidence>
<dbReference type="Proteomes" id="UP001496674">
    <property type="component" value="Chromosome"/>
</dbReference>
<feature type="chain" id="PRO_5046844078" description="T9SS C-terminal target domain-containing protein" evidence="1">
    <location>
        <begin position="21"/>
        <end position="816"/>
    </location>
</feature>
<dbReference type="InterPro" id="IPR026444">
    <property type="entry name" value="Secre_tail"/>
</dbReference>
<organism evidence="4 5">
    <name type="scientific">Bacteroides sedimenti</name>
    <dbReference type="NCBI Taxonomy" id="2136147"/>
    <lineage>
        <taxon>Bacteria</taxon>
        <taxon>Pseudomonadati</taxon>
        <taxon>Bacteroidota</taxon>
        <taxon>Bacteroidia</taxon>
        <taxon>Bacteroidales</taxon>
        <taxon>Bacteroidaceae</taxon>
        <taxon>Bacteroides</taxon>
    </lineage>
</organism>
<feature type="signal peptide" evidence="1">
    <location>
        <begin position="1"/>
        <end position="20"/>
    </location>
</feature>
<dbReference type="InterPro" id="IPR008964">
    <property type="entry name" value="Invasin/intimin_cell_adhesion"/>
</dbReference>
<evidence type="ECO:0000259" key="2">
    <source>
        <dbReference type="Pfam" id="PF09992"/>
    </source>
</evidence>
<dbReference type="EMBL" id="AP028055">
    <property type="protein sequence ID" value="BEH00099.1"/>
    <property type="molecule type" value="Genomic_DNA"/>
</dbReference>
<dbReference type="InterPro" id="IPR018711">
    <property type="entry name" value="NAGPA"/>
</dbReference>
<evidence type="ECO:0000259" key="3">
    <source>
        <dbReference type="Pfam" id="PF18962"/>
    </source>
</evidence>
<evidence type="ECO:0000313" key="4">
    <source>
        <dbReference type="EMBL" id="BEH00099.1"/>
    </source>
</evidence>
<dbReference type="Pfam" id="PF09992">
    <property type="entry name" value="NAGPA"/>
    <property type="match status" value="1"/>
</dbReference>
<feature type="domain" description="Secretion system C-terminal sorting" evidence="3">
    <location>
        <begin position="739"/>
        <end position="815"/>
    </location>
</feature>
<dbReference type="PANTHER" id="PTHR40446">
    <property type="entry name" value="N-ACETYLGLUCOSAMINE-1-PHOSPHODIESTER ALPHA-N-ACETYLGLUCOSAMINIDASE"/>
    <property type="match status" value="1"/>
</dbReference>
<dbReference type="RefSeq" id="WP_353331147.1">
    <property type="nucleotide sequence ID" value="NZ_AP028055.1"/>
</dbReference>
<proteinExistence type="predicted"/>
<dbReference type="PANTHER" id="PTHR40446:SF2">
    <property type="entry name" value="N-ACETYLGLUCOSAMINE-1-PHOSPHODIESTER ALPHA-N-ACETYLGLUCOSAMINIDASE"/>
    <property type="match status" value="1"/>
</dbReference>
<accession>A0ABM8IKD5</accession>
<sequence>MKKLYTTLSLIFCFCLFTFAGKGNDITIGGVVYQTDTLSHMKVGPGSYYTALKYYTSTKVLRVFMLEVDAKNPYIRFESVLGKDSTITTERTSSMAIRKSKEGAVYFAGTNADFFDTSAANLGYPIHGCIVEGQIARTPTNSTHMAFAGSVPMLDVAAFTSSKCTFGTQTLAINNVNTTRGTNQLILYNTLNGNYTHTNSYGTEVLVELPADTKWNVNTTIKAKVVKKELAKGNMLILPNHAVLSSHGTADAFLTQLNVNDEVEIYLGVNMTTLGSSPQINAMVGGDRMILQSGVVTDNDWAELHPRTSIGYSQDQGKVYFCVVDGRSGLSNGTTTKQLADIMKSAGAYNALNLDGGGSSAMYIKEFGVMNNPSDGSERAVCNGIYAVNTSPADNTISEIKCSVSSISLPRYGVFSPKFYGYNQYGTLINTDVKGVQLSCSAALGEINTSGAFVASGTQSGTLQADYNGVKTSVMIDLNGEAIPSLRLDSVLVDQKHEYAIEVEALVGETMMPLLPQALTWTTDNSAICSVDNGILKGVSNGTTYIHGKLGSVELTQKVIVEIPSSDVLSVDKITDLSTWTVKGSSNISNTSITSTSFPTTMKYTYSSGRSPYIQLYKEFPLYSIPDSMKVVLNTGRTGVLKALVTVRANNQTSYSPLEFTGFELGKEYVLSMPMSKLLTDINDRACYPVRFEGLKLMINPTTQIAGEVYDIEVKEFSLIYGNTTVGILNPELISRLRVYPNPVTEGVAYVAFAVDQLKPVRMELYALTGKLLRSERLESGQSGEIRLPLQGIASGTYLLNLHSGNKSEAVKIIIK</sequence>
<dbReference type="NCBIfam" id="TIGR04183">
    <property type="entry name" value="Por_Secre_tail"/>
    <property type="match status" value="1"/>
</dbReference>